<dbReference type="OrthoDB" id="1890790at2759"/>
<dbReference type="AlphaFoldDB" id="A0A834I7L2"/>
<dbReference type="InterPro" id="IPR029787">
    <property type="entry name" value="Nucleotide_cyclase"/>
</dbReference>
<dbReference type="GO" id="GO:0001653">
    <property type="term" value="F:peptide receptor activity"/>
    <property type="evidence" value="ECO:0007669"/>
    <property type="project" value="TreeGrafter"/>
</dbReference>
<keyword evidence="3" id="KW-0812">Transmembrane</keyword>
<evidence type="ECO:0000256" key="9">
    <source>
        <dbReference type="ARBA" id="ARBA00023170"/>
    </source>
</evidence>
<dbReference type="SUPFAM" id="SSF55073">
    <property type="entry name" value="Nucleotide cyclase"/>
    <property type="match status" value="1"/>
</dbReference>
<evidence type="ECO:0000256" key="7">
    <source>
        <dbReference type="ARBA" id="ARBA00023134"/>
    </source>
</evidence>
<evidence type="ECO:0000259" key="14">
    <source>
        <dbReference type="PROSITE" id="PS50125"/>
    </source>
</evidence>
<dbReference type="Gene3D" id="3.30.70.1230">
    <property type="entry name" value="Nucleotide cyclase"/>
    <property type="match status" value="1"/>
</dbReference>
<evidence type="ECO:0000256" key="4">
    <source>
        <dbReference type="ARBA" id="ARBA00022729"/>
    </source>
</evidence>
<dbReference type="GO" id="GO:0005525">
    <property type="term" value="F:GTP binding"/>
    <property type="evidence" value="ECO:0007669"/>
    <property type="project" value="UniProtKB-KW"/>
</dbReference>
<dbReference type="GO" id="GO:0004016">
    <property type="term" value="F:adenylate cyclase activity"/>
    <property type="evidence" value="ECO:0007669"/>
    <property type="project" value="TreeGrafter"/>
</dbReference>
<dbReference type="Proteomes" id="UP000625711">
    <property type="component" value="Unassembled WGS sequence"/>
</dbReference>
<reference evidence="15" key="1">
    <citation type="submission" date="2020-08" db="EMBL/GenBank/DDBJ databases">
        <title>Genome sequencing and assembly of the red palm weevil Rhynchophorus ferrugineus.</title>
        <authorList>
            <person name="Dias G.B."/>
            <person name="Bergman C.M."/>
            <person name="Manee M."/>
        </authorList>
    </citation>
    <scope>NUCLEOTIDE SEQUENCE</scope>
    <source>
        <strain evidence="15">AA-2017</strain>
        <tissue evidence="15">Whole larva</tissue>
    </source>
</reference>
<keyword evidence="5" id="KW-0547">Nucleotide-binding</keyword>
<dbReference type="InterPro" id="IPR001054">
    <property type="entry name" value="A/G_cyclase"/>
</dbReference>
<keyword evidence="16" id="KW-1185">Reference proteome</keyword>
<dbReference type="GO" id="GO:0005886">
    <property type="term" value="C:plasma membrane"/>
    <property type="evidence" value="ECO:0007669"/>
    <property type="project" value="TreeGrafter"/>
</dbReference>
<sequence>ENDMNLLDNLLTRMEQYANNLESLVQDRTKDYLEEKRKCEEVLYQLLPKSVAQQLIMGESVTAEAFDSVTIYFSDIVGFTALSAESTPLQVVDLLNSLYGLFDSQVENYEVYKVETIGDAYMVVSGLPERNGLKHAYEISRMALDLLESVKKFQIPHRPNTPLRLRIGLHSGPVVAGVVGHKMPRYCLFGDTVNTASRMEQNGHPLRIHISGTTKEILDRVGKFDVELRGEVDMKVELINLN</sequence>
<dbReference type="Gene3D" id="6.10.250.780">
    <property type="match status" value="1"/>
</dbReference>
<evidence type="ECO:0000256" key="13">
    <source>
        <dbReference type="RuleBase" id="RU000405"/>
    </source>
</evidence>
<dbReference type="PROSITE" id="PS50125">
    <property type="entry name" value="GUANYLATE_CYCLASE_2"/>
    <property type="match status" value="1"/>
</dbReference>
<dbReference type="PROSITE" id="PS00452">
    <property type="entry name" value="GUANYLATE_CYCLASE_1"/>
    <property type="match status" value="1"/>
</dbReference>
<keyword evidence="6" id="KW-1133">Transmembrane helix</keyword>
<dbReference type="Pfam" id="PF00211">
    <property type="entry name" value="Guanylate_cyc"/>
    <property type="match status" value="1"/>
</dbReference>
<keyword evidence="10" id="KW-0325">Glycoprotein</keyword>
<keyword evidence="9" id="KW-0675">Receptor</keyword>
<evidence type="ECO:0000256" key="3">
    <source>
        <dbReference type="ARBA" id="ARBA00022692"/>
    </source>
</evidence>
<evidence type="ECO:0000256" key="8">
    <source>
        <dbReference type="ARBA" id="ARBA00023136"/>
    </source>
</evidence>
<evidence type="ECO:0000256" key="5">
    <source>
        <dbReference type="ARBA" id="ARBA00022741"/>
    </source>
</evidence>
<gene>
    <name evidence="15" type="ORF">GWI33_011687</name>
</gene>
<comment type="caution">
    <text evidence="15">The sequence shown here is derived from an EMBL/GenBank/DDBJ whole genome shotgun (WGS) entry which is preliminary data.</text>
</comment>
<feature type="domain" description="Guanylate cyclase" evidence="14">
    <location>
        <begin position="70"/>
        <end position="200"/>
    </location>
</feature>
<evidence type="ECO:0000256" key="11">
    <source>
        <dbReference type="ARBA" id="ARBA00023239"/>
    </source>
</evidence>
<organism evidence="15 16">
    <name type="scientific">Rhynchophorus ferrugineus</name>
    <name type="common">Red palm weevil</name>
    <name type="synonym">Curculio ferrugineus</name>
    <dbReference type="NCBI Taxonomy" id="354439"/>
    <lineage>
        <taxon>Eukaryota</taxon>
        <taxon>Metazoa</taxon>
        <taxon>Ecdysozoa</taxon>
        <taxon>Arthropoda</taxon>
        <taxon>Hexapoda</taxon>
        <taxon>Insecta</taxon>
        <taxon>Pterygota</taxon>
        <taxon>Neoptera</taxon>
        <taxon>Endopterygota</taxon>
        <taxon>Coleoptera</taxon>
        <taxon>Polyphaga</taxon>
        <taxon>Cucujiformia</taxon>
        <taxon>Curculionidae</taxon>
        <taxon>Dryophthorinae</taxon>
        <taxon>Rhynchophorus</taxon>
    </lineage>
</organism>
<feature type="non-terminal residue" evidence="15">
    <location>
        <position position="1"/>
    </location>
</feature>
<dbReference type="GO" id="GO:0035556">
    <property type="term" value="P:intracellular signal transduction"/>
    <property type="evidence" value="ECO:0007669"/>
    <property type="project" value="InterPro"/>
</dbReference>
<dbReference type="PANTHER" id="PTHR11920">
    <property type="entry name" value="GUANYLYL CYCLASE"/>
    <property type="match status" value="1"/>
</dbReference>
<name>A0A834I7L2_RHYFE</name>
<evidence type="ECO:0000256" key="2">
    <source>
        <dbReference type="ARBA" id="ARBA00012202"/>
    </source>
</evidence>
<keyword evidence="8" id="KW-0472">Membrane</keyword>
<comment type="subcellular location">
    <subcellularLocation>
        <location evidence="1">Membrane</location>
        <topology evidence="1">Single-pass type I membrane protein</topology>
    </subcellularLocation>
</comment>
<protein>
    <recommendedName>
        <fullName evidence="2">guanylate cyclase</fullName>
        <ecNumber evidence="2">4.6.1.2</ecNumber>
    </recommendedName>
</protein>
<keyword evidence="4" id="KW-0732">Signal</keyword>
<dbReference type="EMBL" id="JAACXV010010280">
    <property type="protein sequence ID" value="KAF7275469.1"/>
    <property type="molecule type" value="Genomic_DNA"/>
</dbReference>
<keyword evidence="12" id="KW-0141">cGMP biosynthesis</keyword>
<evidence type="ECO:0000313" key="15">
    <source>
        <dbReference type="EMBL" id="KAF7275469.1"/>
    </source>
</evidence>
<dbReference type="FunFam" id="3.30.70.1230:FF:000004">
    <property type="entry name" value="Guanylate cyclase"/>
    <property type="match status" value="1"/>
</dbReference>
<evidence type="ECO:0000313" key="16">
    <source>
        <dbReference type="Proteomes" id="UP000625711"/>
    </source>
</evidence>
<comment type="similarity">
    <text evidence="13">Belongs to the adenylyl cyclase class-4/guanylyl cyclase family.</text>
</comment>
<dbReference type="EC" id="4.6.1.2" evidence="2"/>
<dbReference type="GO" id="GO:0004383">
    <property type="term" value="F:guanylate cyclase activity"/>
    <property type="evidence" value="ECO:0007669"/>
    <property type="project" value="UniProtKB-EC"/>
</dbReference>
<dbReference type="SMART" id="SM00044">
    <property type="entry name" value="CYCc"/>
    <property type="match status" value="1"/>
</dbReference>
<keyword evidence="7" id="KW-0342">GTP-binding</keyword>
<evidence type="ECO:0000256" key="1">
    <source>
        <dbReference type="ARBA" id="ARBA00004479"/>
    </source>
</evidence>
<evidence type="ECO:0000256" key="12">
    <source>
        <dbReference type="ARBA" id="ARBA00023293"/>
    </source>
</evidence>
<dbReference type="InterPro" id="IPR018297">
    <property type="entry name" value="A/G_cyclase_CS"/>
</dbReference>
<evidence type="ECO:0000256" key="10">
    <source>
        <dbReference type="ARBA" id="ARBA00023180"/>
    </source>
</evidence>
<keyword evidence="11 13" id="KW-0456">Lyase</keyword>
<accession>A0A834I7L2</accession>
<dbReference type="GO" id="GO:0007168">
    <property type="term" value="P:receptor guanylyl cyclase signaling pathway"/>
    <property type="evidence" value="ECO:0007669"/>
    <property type="project" value="TreeGrafter"/>
</dbReference>
<evidence type="ECO:0000256" key="6">
    <source>
        <dbReference type="ARBA" id="ARBA00022989"/>
    </source>
</evidence>
<dbReference type="CDD" id="cd07302">
    <property type="entry name" value="CHD"/>
    <property type="match status" value="1"/>
</dbReference>
<dbReference type="InterPro" id="IPR050401">
    <property type="entry name" value="Cyclic_nucleotide_synthase"/>
</dbReference>
<proteinExistence type="inferred from homology"/>
<dbReference type="PANTHER" id="PTHR11920:SF494">
    <property type="entry name" value="ATRIAL NATRIURETIC PEPTIDE RECEPTOR 2"/>
    <property type="match status" value="1"/>
</dbReference>